<name>A0ABS0B045_9BACT</name>
<dbReference type="SUPFAM" id="SSF54849">
    <property type="entry name" value="GroEL-intermediate domain like"/>
    <property type="match status" value="1"/>
</dbReference>
<dbReference type="PRINTS" id="PR00298">
    <property type="entry name" value="CHAPERONIN60"/>
</dbReference>
<keyword evidence="3" id="KW-0413">Isomerase</keyword>
<dbReference type="PANTHER" id="PTHR45633">
    <property type="entry name" value="60 KDA HEAT SHOCK PROTEIN, MITOCHONDRIAL"/>
    <property type="match status" value="1"/>
</dbReference>
<dbReference type="InterPro" id="IPR027410">
    <property type="entry name" value="TCP-1-like_intermed_sf"/>
</dbReference>
<dbReference type="Gene3D" id="3.50.7.10">
    <property type="entry name" value="GroEL"/>
    <property type="match status" value="1"/>
</dbReference>
<comment type="function">
    <text evidence="5">Together with its co-chaperonin GroES, plays an essential role in assisting protein folding. The GroEL-GroES system forms a nano-cage that allows encapsulation of the non-native substrate proteins and provides a physical environment optimized to promote and accelerate protein folding.</text>
</comment>
<evidence type="ECO:0000256" key="3">
    <source>
        <dbReference type="ARBA" id="ARBA00023235"/>
    </source>
</evidence>
<dbReference type="RefSeq" id="WP_194848067.1">
    <property type="nucleotide sequence ID" value="NZ_JAAEJV010000039.1"/>
</dbReference>
<dbReference type="InterPro" id="IPR027413">
    <property type="entry name" value="GROEL-like_equatorial_sf"/>
</dbReference>
<comment type="similarity">
    <text evidence="1 4">Belongs to the chaperonin (HSP60) family.</text>
</comment>
<dbReference type="InterPro" id="IPR002423">
    <property type="entry name" value="Cpn60/GroEL/TCP-1"/>
</dbReference>
<dbReference type="Gene3D" id="3.30.260.10">
    <property type="entry name" value="TCP-1-like chaperonin intermediate domain"/>
    <property type="match status" value="1"/>
</dbReference>
<dbReference type="NCBIfam" id="TIGR02348">
    <property type="entry name" value="GroEL"/>
    <property type="match status" value="1"/>
</dbReference>
<reference evidence="6 7" key="1">
    <citation type="submission" date="2020-01" db="EMBL/GenBank/DDBJ databases">
        <title>Draft genome sequence of Cand. Neptunochlamydia vexilliferae K9.</title>
        <authorList>
            <person name="Schulz F."/>
            <person name="Koestlbacher S."/>
            <person name="Wascher F."/>
            <person name="Pizzetti I."/>
            <person name="Horn M."/>
        </authorList>
    </citation>
    <scope>NUCLEOTIDE SEQUENCE [LARGE SCALE GENOMIC DNA]</scope>
    <source>
        <strain evidence="6 7">K9</strain>
    </source>
</reference>
<dbReference type="Gene3D" id="1.10.560.10">
    <property type="entry name" value="GroEL-like equatorial domain"/>
    <property type="match status" value="1"/>
</dbReference>
<organism evidence="6 7">
    <name type="scientific">Candidatus Neptunichlamydia vexilliferae</name>
    <dbReference type="NCBI Taxonomy" id="1651774"/>
    <lineage>
        <taxon>Bacteria</taxon>
        <taxon>Pseudomonadati</taxon>
        <taxon>Chlamydiota</taxon>
        <taxon>Chlamydiia</taxon>
        <taxon>Parachlamydiales</taxon>
        <taxon>Simkaniaceae</taxon>
        <taxon>Candidatus Neptunichlamydia</taxon>
    </lineage>
</organism>
<dbReference type="CDD" id="cd03344">
    <property type="entry name" value="GroEL"/>
    <property type="match status" value="1"/>
</dbReference>
<dbReference type="InterPro" id="IPR027409">
    <property type="entry name" value="GroEL-like_apical_dom_sf"/>
</dbReference>
<evidence type="ECO:0000256" key="5">
    <source>
        <dbReference type="RuleBase" id="RU000419"/>
    </source>
</evidence>
<dbReference type="SUPFAM" id="SSF48592">
    <property type="entry name" value="GroEL equatorial domain-like"/>
    <property type="match status" value="1"/>
</dbReference>
<accession>A0ABS0B045</accession>
<dbReference type="Proteomes" id="UP001194714">
    <property type="component" value="Unassembled WGS sequence"/>
</dbReference>
<comment type="caution">
    <text evidence="6">The sequence shown here is derived from an EMBL/GenBank/DDBJ whole genome shotgun (WGS) entry which is preliminary data.</text>
</comment>
<dbReference type="EMBL" id="JAAEJV010000039">
    <property type="protein sequence ID" value="MBF5059756.1"/>
    <property type="molecule type" value="Genomic_DNA"/>
</dbReference>
<keyword evidence="7" id="KW-1185">Reference proteome</keyword>
<sequence length="526" mass="55893">MSTTPKELIFEEEAREKLKEGVDKLADTVGVTLGPKGKNVGLESSWGAPTITSDGNSIVKDIELKDPYANMGVSMGKEVARKIKEQSGDGTTTGIILLRALVKQGIKNIASGMSPITLKRGIEKGVETVLKELDALSIAVENPEAIQNIATVSASGNAEVGSTIFEAIDKVGKSGVISIEEGKGTTTTIEMVEGMRFDRGYTSPYFCTDTEKMVAQVEGGHILITDKKISSIQEILPLLQAVSAGGKQLLIIAEDIEGDALSTLVVNKLRGALKIAAVKAPGFGDKRKAMLEDIAALTGATVISEEKGMQLKTATVDLLGSAEKIEISKDHTTIVGGKGKKEMIDARIKQIESEHAAATNDYDKEKLDERRAKLQGGVAVIRVGAPTEPEMKQKKQVFEDSLNSTRAAQESGFVPGGGAALLRASQKLKESEDLGEQIVYAACSAPFKQIVDNCGKDSSIYLEEVLKGGSTIGFNARTETVEDLIKSQVIDPTKVVKNSLKFAASAAGIILISEALITDAKDDDQE</sequence>
<keyword evidence="2" id="KW-0143">Chaperone</keyword>
<gene>
    <name evidence="6" type="ORF">NEPTK9_001273</name>
</gene>
<dbReference type="NCBIfam" id="NF009488">
    <property type="entry name" value="PRK12850.1"/>
    <property type="match status" value="1"/>
</dbReference>
<dbReference type="Pfam" id="PF00118">
    <property type="entry name" value="Cpn60_TCP1"/>
    <property type="match status" value="1"/>
</dbReference>
<proteinExistence type="inferred from homology"/>
<dbReference type="NCBIfam" id="NF000592">
    <property type="entry name" value="PRK00013.1"/>
    <property type="match status" value="1"/>
</dbReference>
<evidence type="ECO:0000256" key="1">
    <source>
        <dbReference type="ARBA" id="ARBA00006607"/>
    </source>
</evidence>
<evidence type="ECO:0000313" key="6">
    <source>
        <dbReference type="EMBL" id="MBF5059756.1"/>
    </source>
</evidence>
<evidence type="ECO:0000256" key="2">
    <source>
        <dbReference type="ARBA" id="ARBA00023186"/>
    </source>
</evidence>
<dbReference type="NCBIfam" id="NF009489">
    <property type="entry name" value="PRK12851.1"/>
    <property type="match status" value="1"/>
</dbReference>
<dbReference type="InterPro" id="IPR001844">
    <property type="entry name" value="Cpn60/GroEL"/>
</dbReference>
<dbReference type="SUPFAM" id="SSF52029">
    <property type="entry name" value="GroEL apical domain-like"/>
    <property type="match status" value="1"/>
</dbReference>
<comment type="subunit">
    <text evidence="5">Forms a cylinder of 14 subunits composed of two heptameric rings stacked back-to-back. Interacts with the co-chaperonin GroES.</text>
</comment>
<evidence type="ECO:0000313" key="7">
    <source>
        <dbReference type="Proteomes" id="UP001194714"/>
    </source>
</evidence>
<protein>
    <recommendedName>
        <fullName evidence="5">60 kDa chaperonin</fullName>
    </recommendedName>
</protein>
<evidence type="ECO:0000256" key="4">
    <source>
        <dbReference type="RuleBase" id="RU000418"/>
    </source>
</evidence>
<dbReference type="NCBIfam" id="NF009487">
    <property type="entry name" value="PRK12849.1"/>
    <property type="match status" value="1"/>
</dbReference>